<feature type="domain" description="Pherophorin" evidence="2">
    <location>
        <begin position="26"/>
        <end position="180"/>
    </location>
</feature>
<keyword evidence="1" id="KW-0732">Signal</keyword>
<accession>A0ABQ5SE15</accession>
<feature type="signal peptide" evidence="1">
    <location>
        <begin position="1"/>
        <end position="20"/>
    </location>
</feature>
<proteinExistence type="predicted"/>
<organism evidence="3 4">
    <name type="scientific">Volvox africanus</name>
    <dbReference type="NCBI Taxonomy" id="51714"/>
    <lineage>
        <taxon>Eukaryota</taxon>
        <taxon>Viridiplantae</taxon>
        <taxon>Chlorophyta</taxon>
        <taxon>core chlorophytes</taxon>
        <taxon>Chlorophyceae</taxon>
        <taxon>CS clade</taxon>
        <taxon>Chlamydomonadales</taxon>
        <taxon>Volvocaceae</taxon>
        <taxon>Volvox</taxon>
    </lineage>
</organism>
<evidence type="ECO:0000259" key="2">
    <source>
        <dbReference type="Pfam" id="PF12499"/>
    </source>
</evidence>
<comment type="caution">
    <text evidence="3">The sequence shown here is derived from an EMBL/GenBank/DDBJ whole genome shotgun (WGS) entry which is preliminary data.</text>
</comment>
<name>A0ABQ5SE15_9CHLO</name>
<reference evidence="3 4" key="1">
    <citation type="journal article" date="2023" name="IScience">
        <title>Expanded male sex-determining region conserved during the evolution of homothallism in the green alga Volvox.</title>
        <authorList>
            <person name="Yamamoto K."/>
            <person name="Matsuzaki R."/>
            <person name="Mahakham W."/>
            <person name="Heman W."/>
            <person name="Sekimoto H."/>
            <person name="Kawachi M."/>
            <person name="Minakuchi Y."/>
            <person name="Toyoda A."/>
            <person name="Nozaki H."/>
        </authorList>
    </citation>
    <scope>NUCLEOTIDE SEQUENCE [LARGE SCALE GENOMIC DNA]</scope>
    <source>
        <strain evidence="3 4">NIES-4468</strain>
    </source>
</reference>
<sequence length="499" mass="53853">MKGGTLVLAVLAAATALTHAATIKNFPYLSCSKKLAAYSLNPIARTPDANTFCVTIRVAPPENCTSYCCGADLRKILIDVKPECVVRNPNIRVTLNDAPTKIGPAFEPGLYGPNDSFVLRLTQLGLNITTADGVELCISLARNSQGAGCLTMQELCKPPAGEVDGTCAVAMLDTQYDCCPVAKASSYVMPPPPPPPPASPAVLPAPEPCTTCVTLTRYEYFYVTLPLNFTSDECQAWSSMVTKDLSDVAGQLSAILLDLPPVVKCEDKMLQVCVKFASAAEGQKLEDVIYEMLQYWYFTAADPCKAYWRGGYSGVVTVDNGEGDGGGCLQTHVAMSCDPERIDFPKCKCDTRAGATPFFASPIMEKLPLAGSRTKDMLYCFQLYVRTPVYPESACGRTTNLLKAEIYANDAQRRKIKNILVMPNGANSSRVLATSWASPGEQTLKVTPLNWNLEQANGASICLVMDGSADILQFCNIGTCKIIFFDDTKNCCPLFEASV</sequence>
<protein>
    <recommendedName>
        <fullName evidence="2">Pherophorin domain-containing protein</fullName>
    </recommendedName>
</protein>
<evidence type="ECO:0000256" key="1">
    <source>
        <dbReference type="SAM" id="SignalP"/>
    </source>
</evidence>
<dbReference type="Pfam" id="PF12499">
    <property type="entry name" value="DUF3707"/>
    <property type="match status" value="2"/>
</dbReference>
<keyword evidence="4" id="KW-1185">Reference proteome</keyword>
<dbReference type="InterPro" id="IPR024616">
    <property type="entry name" value="Pherophorin"/>
</dbReference>
<evidence type="ECO:0000313" key="4">
    <source>
        <dbReference type="Proteomes" id="UP001165090"/>
    </source>
</evidence>
<feature type="domain" description="Pherophorin" evidence="2">
    <location>
        <begin position="344"/>
        <end position="493"/>
    </location>
</feature>
<dbReference type="EMBL" id="BSDZ01000079">
    <property type="protein sequence ID" value="GLI68024.1"/>
    <property type="molecule type" value="Genomic_DNA"/>
</dbReference>
<gene>
    <name evidence="3" type="ORF">VaNZ11_012342</name>
</gene>
<feature type="chain" id="PRO_5047204582" description="Pherophorin domain-containing protein" evidence="1">
    <location>
        <begin position="21"/>
        <end position="499"/>
    </location>
</feature>
<dbReference type="Proteomes" id="UP001165090">
    <property type="component" value="Unassembled WGS sequence"/>
</dbReference>
<evidence type="ECO:0000313" key="3">
    <source>
        <dbReference type="EMBL" id="GLI68024.1"/>
    </source>
</evidence>